<evidence type="ECO:0000313" key="4">
    <source>
        <dbReference type="EMBL" id="PZP53075.1"/>
    </source>
</evidence>
<evidence type="ECO:0000313" key="5">
    <source>
        <dbReference type="Proteomes" id="UP000249769"/>
    </source>
</evidence>
<evidence type="ECO:0000256" key="1">
    <source>
        <dbReference type="ARBA" id="ARBA00004953"/>
    </source>
</evidence>
<dbReference type="NCBIfam" id="NF005968">
    <property type="entry name" value="PRK08057.1-2"/>
    <property type="match status" value="1"/>
</dbReference>
<organism evidence="4 5">
    <name type="scientific">Agrobacterium fabrum</name>
    <dbReference type="NCBI Taxonomy" id="1176649"/>
    <lineage>
        <taxon>Bacteria</taxon>
        <taxon>Pseudomonadati</taxon>
        <taxon>Pseudomonadota</taxon>
        <taxon>Alphaproteobacteria</taxon>
        <taxon>Hyphomicrobiales</taxon>
        <taxon>Rhizobiaceae</taxon>
        <taxon>Rhizobium/Agrobacterium group</taxon>
        <taxon>Agrobacterium</taxon>
        <taxon>Agrobacterium tumefaciens complex</taxon>
    </lineage>
</organism>
<dbReference type="PANTHER" id="PTHR36925">
    <property type="entry name" value="COBALT-PRECORRIN-6A REDUCTASE"/>
    <property type="match status" value="1"/>
</dbReference>
<dbReference type="NCBIfam" id="TIGR00715">
    <property type="entry name" value="precor6x_red"/>
    <property type="match status" value="1"/>
</dbReference>
<evidence type="ECO:0000256" key="2">
    <source>
        <dbReference type="ARBA" id="ARBA00022573"/>
    </source>
</evidence>
<dbReference type="Pfam" id="PF02571">
    <property type="entry name" value="CbiJ"/>
    <property type="match status" value="1"/>
</dbReference>
<gene>
    <name evidence="4" type="ORF">DI595_04735</name>
</gene>
<sequence length="260" mass="28048">MTRSILILGGTADARILAGRLAEDSGYRILLSMAGRTLSPVEQPVPMRSGGFGGAAGLANFIRAGSFDILVDATHPYAARISANATEAARLAGIPLIVLARPAWDRQPGDTWHSVETVGQAVAALGNERKRVFLALGRQELLPFEIAPQHSYLIRSVDPVEPQLNVPDARYITARGPFILGDEIRMLQENRIETVISKNSGGSASYGKIEAARRLGLPVIMIERPQQLSDTPANRVTAPDIATALTAIRHQLSLFEKRGE</sequence>
<dbReference type="UniPathway" id="UPA00148"/>
<dbReference type="PANTHER" id="PTHR36925:SF1">
    <property type="entry name" value="COBALT-PRECORRIN-6A REDUCTASE"/>
    <property type="match status" value="1"/>
</dbReference>
<dbReference type="EMBL" id="QFOL01000028">
    <property type="protein sequence ID" value="PZP53075.1"/>
    <property type="molecule type" value="Genomic_DNA"/>
</dbReference>
<dbReference type="GO" id="GO:0016994">
    <property type="term" value="F:precorrin-6A reductase activity"/>
    <property type="evidence" value="ECO:0007669"/>
    <property type="project" value="InterPro"/>
</dbReference>
<dbReference type="AlphaFoldDB" id="A0A2W5FAE8"/>
<dbReference type="PROSITE" id="PS51014">
    <property type="entry name" value="COBK_CBIJ"/>
    <property type="match status" value="1"/>
</dbReference>
<protein>
    <submittedName>
        <fullName evidence="4">Cobalt-precorrin-6A reductase</fullName>
    </submittedName>
</protein>
<dbReference type="InterPro" id="IPR003723">
    <property type="entry name" value="Precorrin-6x_reduct"/>
</dbReference>
<keyword evidence="2" id="KW-0169">Cobalamin biosynthesis</keyword>
<name>A0A2W5FAE8_9HYPH</name>
<proteinExistence type="predicted"/>
<comment type="pathway">
    <text evidence="1">Cofactor biosynthesis; adenosylcobalamin biosynthesis.</text>
</comment>
<reference evidence="4 5" key="1">
    <citation type="submission" date="2017-08" db="EMBL/GenBank/DDBJ databases">
        <title>Infants hospitalized years apart are colonized by the same room-sourced microbial strains.</title>
        <authorList>
            <person name="Brooks B."/>
            <person name="Olm M.R."/>
            <person name="Firek B.A."/>
            <person name="Baker R."/>
            <person name="Thomas B.C."/>
            <person name="Morowitz M.J."/>
            <person name="Banfield J.F."/>
        </authorList>
    </citation>
    <scope>NUCLEOTIDE SEQUENCE [LARGE SCALE GENOMIC DNA]</scope>
    <source>
        <strain evidence="4">S2_009_000_R2_73</strain>
    </source>
</reference>
<accession>A0A2W5FAE8</accession>
<dbReference type="GO" id="GO:0009236">
    <property type="term" value="P:cobalamin biosynthetic process"/>
    <property type="evidence" value="ECO:0007669"/>
    <property type="project" value="UniProtKB-UniPathway"/>
</dbReference>
<dbReference type="Proteomes" id="UP000249769">
    <property type="component" value="Unassembled WGS sequence"/>
</dbReference>
<keyword evidence="3" id="KW-0560">Oxidoreductase</keyword>
<comment type="caution">
    <text evidence="4">The sequence shown here is derived from an EMBL/GenBank/DDBJ whole genome shotgun (WGS) entry which is preliminary data.</text>
</comment>
<evidence type="ECO:0000256" key="3">
    <source>
        <dbReference type="ARBA" id="ARBA00023002"/>
    </source>
</evidence>